<dbReference type="PANTHER" id="PTHR30387">
    <property type="entry name" value="MANNONATE DEHYDRATASE"/>
    <property type="match status" value="1"/>
</dbReference>
<dbReference type="EMBL" id="QASA01000001">
    <property type="protein sequence ID" value="RDC62279.1"/>
    <property type="molecule type" value="Genomic_DNA"/>
</dbReference>
<organism evidence="10 11">
    <name type="scientific">Adhaeribacter pallidiroseus</name>
    <dbReference type="NCBI Taxonomy" id="2072847"/>
    <lineage>
        <taxon>Bacteria</taxon>
        <taxon>Pseudomonadati</taxon>
        <taxon>Bacteroidota</taxon>
        <taxon>Cytophagia</taxon>
        <taxon>Cytophagales</taxon>
        <taxon>Hymenobacteraceae</taxon>
        <taxon>Adhaeribacter</taxon>
    </lineage>
</organism>
<protein>
    <recommendedName>
        <fullName evidence="5 9">Mannonate dehydratase</fullName>
        <ecNumber evidence="5 9">4.2.1.8</ecNumber>
    </recommendedName>
    <alternativeName>
        <fullName evidence="9">D-mannonate hydro-lyase</fullName>
    </alternativeName>
</protein>
<dbReference type="SUPFAM" id="SSF51658">
    <property type="entry name" value="Xylose isomerase-like"/>
    <property type="match status" value="1"/>
</dbReference>
<comment type="pathway">
    <text evidence="3 9">Carbohydrate metabolism; pentose and glucuronate interconversion.</text>
</comment>
<dbReference type="NCBIfam" id="TIGR00695">
    <property type="entry name" value="uxuA"/>
    <property type="match status" value="1"/>
</dbReference>
<comment type="cofactor">
    <cofactor evidence="9">
        <name>Fe(2+)</name>
        <dbReference type="ChEBI" id="CHEBI:29033"/>
    </cofactor>
    <cofactor evidence="9">
        <name>Mn(2+)</name>
        <dbReference type="ChEBI" id="CHEBI:29035"/>
    </cofactor>
</comment>
<name>A0A369QHB8_9BACT</name>
<evidence type="ECO:0000256" key="9">
    <source>
        <dbReference type="HAMAP-Rule" id="MF_00106"/>
    </source>
</evidence>
<dbReference type="InterPro" id="IPR036237">
    <property type="entry name" value="Xyl_isomerase-like_sf"/>
</dbReference>
<dbReference type="Proteomes" id="UP000253919">
    <property type="component" value="Unassembled WGS sequence"/>
</dbReference>
<comment type="catalytic activity">
    <reaction evidence="1 9">
        <text>D-mannonate = 2-dehydro-3-deoxy-D-gluconate + H2O</text>
        <dbReference type="Rhea" id="RHEA:20097"/>
        <dbReference type="ChEBI" id="CHEBI:15377"/>
        <dbReference type="ChEBI" id="CHEBI:17767"/>
        <dbReference type="ChEBI" id="CHEBI:57990"/>
        <dbReference type="EC" id="4.2.1.8"/>
    </reaction>
</comment>
<dbReference type="GO" id="GO:0008198">
    <property type="term" value="F:ferrous iron binding"/>
    <property type="evidence" value="ECO:0007669"/>
    <property type="project" value="TreeGrafter"/>
</dbReference>
<accession>A0A369QHB8</accession>
<keyword evidence="6 9" id="KW-0408">Iron</keyword>
<dbReference type="GO" id="GO:0042840">
    <property type="term" value="P:D-glucuronate catabolic process"/>
    <property type="evidence" value="ECO:0007669"/>
    <property type="project" value="TreeGrafter"/>
</dbReference>
<reference evidence="10 11" key="1">
    <citation type="submission" date="2018-04" db="EMBL/GenBank/DDBJ databases">
        <title>Adhaeribacter sp. HMF7616 genome sequencing and assembly.</title>
        <authorList>
            <person name="Kang H."/>
            <person name="Kang J."/>
            <person name="Cha I."/>
            <person name="Kim H."/>
            <person name="Joh K."/>
        </authorList>
    </citation>
    <scope>NUCLEOTIDE SEQUENCE [LARGE SCALE GENOMIC DNA]</scope>
    <source>
        <strain evidence="10 11">HMF7616</strain>
    </source>
</reference>
<evidence type="ECO:0000256" key="4">
    <source>
        <dbReference type="ARBA" id="ARBA00007389"/>
    </source>
</evidence>
<evidence type="ECO:0000256" key="7">
    <source>
        <dbReference type="ARBA" id="ARBA00023211"/>
    </source>
</evidence>
<evidence type="ECO:0000313" key="11">
    <source>
        <dbReference type="Proteomes" id="UP000253919"/>
    </source>
</evidence>
<dbReference type="Gene3D" id="3.20.20.150">
    <property type="entry name" value="Divalent-metal-dependent TIM barrel enzymes"/>
    <property type="match status" value="1"/>
</dbReference>
<evidence type="ECO:0000256" key="1">
    <source>
        <dbReference type="ARBA" id="ARBA00001794"/>
    </source>
</evidence>
<sequence>MLSFRYFRELNFTRYAMKMRQTWRWFGPTDPVTLQDIRQTGAVGIVTALHHIPHGAVWPIEEIKKRQQEIAAFDLSWDVVESVTVHESIKTRTGDYQHYINLYKETLRNLAACGIQIVTYNFMPVNDWTRTDLNLIMPDGSKALYFNWFDLAVFDIHLLQRPNAEQDYPAYVVQEAEKRFKEYTPEKLELLTYIIMFGIPGEKRQTLEQMRENLARYKDIDASVLRENLKYFLQEIAPVAEEVGIKLAIHPDDPPFHILGLPRIMSTADDIAYILQAVPNPSNGICFCTGSLGANPKNNLPEMVKQVGSRMHFVHLRNVTKDEHGNFFEADHLGGDVDMYAVMKEMLTIQQQAAEPIPFRPDHGHQMLDDLAKTTNPGYSAIGRLRGLAELRGLELGICRSEGWE</sequence>
<evidence type="ECO:0000256" key="3">
    <source>
        <dbReference type="ARBA" id="ARBA00004892"/>
    </source>
</evidence>
<comment type="function">
    <text evidence="2 9">Catalyzes the dehydration of D-mannonate.</text>
</comment>
<evidence type="ECO:0000256" key="5">
    <source>
        <dbReference type="ARBA" id="ARBA00012927"/>
    </source>
</evidence>
<dbReference type="HAMAP" id="MF_00106">
    <property type="entry name" value="UxuA"/>
    <property type="match status" value="1"/>
</dbReference>
<dbReference type="UniPathway" id="UPA00246"/>
<keyword evidence="8 9" id="KW-0456">Lyase</keyword>
<dbReference type="PIRSF" id="PIRSF016049">
    <property type="entry name" value="Man_dehyd"/>
    <property type="match status" value="1"/>
</dbReference>
<evidence type="ECO:0000256" key="6">
    <source>
        <dbReference type="ARBA" id="ARBA00023004"/>
    </source>
</evidence>
<dbReference type="GO" id="GO:0030145">
    <property type="term" value="F:manganese ion binding"/>
    <property type="evidence" value="ECO:0007669"/>
    <property type="project" value="TreeGrafter"/>
</dbReference>
<dbReference type="PANTHER" id="PTHR30387:SF2">
    <property type="entry name" value="MANNONATE DEHYDRATASE"/>
    <property type="match status" value="1"/>
</dbReference>
<keyword evidence="11" id="KW-1185">Reference proteome</keyword>
<keyword evidence="7 9" id="KW-0464">Manganese</keyword>
<dbReference type="AlphaFoldDB" id="A0A369QHB8"/>
<comment type="caution">
    <text evidence="10">The sequence shown here is derived from an EMBL/GenBank/DDBJ whole genome shotgun (WGS) entry which is preliminary data.</text>
</comment>
<gene>
    <name evidence="9" type="primary">uxuA</name>
    <name evidence="10" type="ORF">AHMF7616_00871</name>
</gene>
<dbReference type="InterPro" id="IPR004628">
    <property type="entry name" value="Man_deHydtase"/>
</dbReference>
<dbReference type="NCBIfam" id="NF003027">
    <property type="entry name" value="PRK03906.1"/>
    <property type="match status" value="1"/>
</dbReference>
<dbReference type="EC" id="4.2.1.8" evidence="5 9"/>
<proteinExistence type="inferred from homology"/>
<dbReference type="Pfam" id="PF03786">
    <property type="entry name" value="UxuA"/>
    <property type="match status" value="1"/>
</dbReference>
<comment type="similarity">
    <text evidence="4 9">Belongs to the mannonate dehydratase family.</text>
</comment>
<evidence type="ECO:0000313" key="10">
    <source>
        <dbReference type="EMBL" id="RDC62279.1"/>
    </source>
</evidence>
<evidence type="ECO:0000256" key="2">
    <source>
        <dbReference type="ARBA" id="ARBA00002713"/>
    </source>
</evidence>
<evidence type="ECO:0000256" key="8">
    <source>
        <dbReference type="ARBA" id="ARBA00023239"/>
    </source>
</evidence>
<dbReference type="GO" id="GO:0008927">
    <property type="term" value="F:mannonate dehydratase activity"/>
    <property type="evidence" value="ECO:0007669"/>
    <property type="project" value="UniProtKB-UniRule"/>
</dbReference>